<reference evidence="3 4" key="1">
    <citation type="submission" date="2019-10" db="EMBL/GenBank/DDBJ databases">
        <title>Nocardia macrotermitis sp. nov. and Nocardia aurantia sp. nov., isolated from the gut of fungus growing-termite Macrotermes natalensis.</title>
        <authorList>
            <person name="Benndorf R."/>
            <person name="Schwitalla J."/>
            <person name="Martin K."/>
            <person name="De Beer W."/>
            <person name="Kaster A.-K."/>
            <person name="Vollmers J."/>
            <person name="Poulsen M."/>
            <person name="Beemelmanns C."/>
        </authorList>
    </citation>
    <scope>NUCLEOTIDE SEQUENCE [LARGE SCALE GENOMIC DNA]</scope>
    <source>
        <strain evidence="3 4">RB20</strain>
    </source>
</reference>
<keyword evidence="2" id="KW-0067">ATP-binding</keyword>
<organism evidence="3 4">
    <name type="scientific">Nocardia macrotermitis</name>
    <dbReference type="NCBI Taxonomy" id="2585198"/>
    <lineage>
        <taxon>Bacteria</taxon>
        <taxon>Bacillati</taxon>
        <taxon>Actinomycetota</taxon>
        <taxon>Actinomycetes</taxon>
        <taxon>Mycobacteriales</taxon>
        <taxon>Nocardiaceae</taxon>
        <taxon>Nocardia</taxon>
    </lineage>
</organism>
<dbReference type="InterPro" id="IPR005654">
    <property type="entry name" value="ATPase_AFG1-like"/>
</dbReference>
<gene>
    <name evidence="3" type="primary">zapE_2</name>
    <name evidence="3" type="ORF">NRB20_14130</name>
</gene>
<dbReference type="AlphaFoldDB" id="A0A7K0CXW6"/>
<evidence type="ECO:0000256" key="2">
    <source>
        <dbReference type="ARBA" id="ARBA00022840"/>
    </source>
</evidence>
<dbReference type="NCBIfam" id="NF040713">
    <property type="entry name" value="ZapE"/>
    <property type="match status" value="1"/>
</dbReference>
<keyword evidence="4" id="KW-1185">Reference proteome</keyword>
<dbReference type="SUPFAM" id="SSF52540">
    <property type="entry name" value="P-loop containing nucleoside triphosphate hydrolases"/>
    <property type="match status" value="1"/>
</dbReference>
<dbReference type="EMBL" id="WEGK01000002">
    <property type="protein sequence ID" value="MQY18337.1"/>
    <property type="molecule type" value="Genomic_DNA"/>
</dbReference>
<evidence type="ECO:0000313" key="4">
    <source>
        <dbReference type="Proteomes" id="UP000438448"/>
    </source>
</evidence>
<dbReference type="InterPro" id="IPR027417">
    <property type="entry name" value="P-loop_NTPase"/>
</dbReference>
<protein>
    <submittedName>
        <fullName evidence="3">Cell division protein ZapE</fullName>
    </submittedName>
</protein>
<dbReference type="GO" id="GO:0016887">
    <property type="term" value="F:ATP hydrolysis activity"/>
    <property type="evidence" value="ECO:0007669"/>
    <property type="project" value="InterPro"/>
</dbReference>
<dbReference type="PANTHER" id="PTHR12169:SF6">
    <property type="entry name" value="AFG1-LIKE ATPASE"/>
    <property type="match status" value="1"/>
</dbReference>
<dbReference type="PANTHER" id="PTHR12169">
    <property type="entry name" value="ATPASE N2B"/>
    <property type="match status" value="1"/>
</dbReference>
<dbReference type="GO" id="GO:0005737">
    <property type="term" value="C:cytoplasm"/>
    <property type="evidence" value="ECO:0007669"/>
    <property type="project" value="TreeGrafter"/>
</dbReference>
<accession>A0A7K0CXW6</accession>
<keyword evidence="1" id="KW-0547">Nucleotide-binding</keyword>
<dbReference type="GO" id="GO:0032153">
    <property type="term" value="C:cell division site"/>
    <property type="evidence" value="ECO:0007669"/>
    <property type="project" value="TreeGrafter"/>
</dbReference>
<keyword evidence="3" id="KW-0131">Cell cycle</keyword>
<sequence length="348" mass="38575">MRWGRRGVRSDRFAGVDIYVFHRAATELGFELDAAQGRAAAALAAGDRSLYLWGPVGRGKSWLMATYFDALPDGRKLRVHFHEFFRDLHGAIRANGNDLSAALDDLLGARDVLCFDEFHVHDVADGKFISRLLGELFDRDIRLIVTSNYPPRALLPNPLFHDDFVPTIELIEQALTVLAVDGPVDYRTTGGHETGFAAGWWVSPGTSEQLERLGLHPPGPDESRTLAPTGHPIRVTRAAESVLWIDFAELCETATAPTDYLALSRDFPQWVVSGVPALRTIDREPAQRFANVVDVLYDRDVTPIFLATTPLTTLTADARLPVDIERIMSRLGQLGRRELDSAGIATHR</sequence>
<dbReference type="Gene3D" id="3.40.50.300">
    <property type="entry name" value="P-loop containing nucleotide triphosphate hydrolases"/>
    <property type="match status" value="1"/>
</dbReference>
<evidence type="ECO:0000256" key="1">
    <source>
        <dbReference type="ARBA" id="ARBA00022741"/>
    </source>
</evidence>
<dbReference type="Proteomes" id="UP000438448">
    <property type="component" value="Unassembled WGS sequence"/>
</dbReference>
<dbReference type="Pfam" id="PF03969">
    <property type="entry name" value="AFG1_ATPase"/>
    <property type="match status" value="1"/>
</dbReference>
<evidence type="ECO:0000313" key="3">
    <source>
        <dbReference type="EMBL" id="MQY18337.1"/>
    </source>
</evidence>
<dbReference type="OrthoDB" id="9774491at2"/>
<dbReference type="GO" id="GO:0051301">
    <property type="term" value="P:cell division"/>
    <property type="evidence" value="ECO:0007669"/>
    <property type="project" value="UniProtKB-KW"/>
</dbReference>
<comment type="caution">
    <text evidence="3">The sequence shown here is derived from an EMBL/GenBank/DDBJ whole genome shotgun (WGS) entry which is preliminary data.</text>
</comment>
<dbReference type="GO" id="GO:0005524">
    <property type="term" value="F:ATP binding"/>
    <property type="evidence" value="ECO:0007669"/>
    <property type="project" value="UniProtKB-KW"/>
</dbReference>
<name>A0A7K0CXW6_9NOCA</name>
<keyword evidence="3" id="KW-0132">Cell division</keyword>
<proteinExistence type="predicted"/>